<dbReference type="PANTHER" id="PTHR43427">
    <property type="entry name" value="CHLORIDE CHANNEL PROTEIN CLC-E"/>
    <property type="match status" value="1"/>
</dbReference>
<feature type="transmembrane region" description="Helical" evidence="5">
    <location>
        <begin position="50"/>
        <end position="70"/>
    </location>
</feature>
<comment type="caution">
    <text evidence="6">The sequence shown here is derived from an EMBL/GenBank/DDBJ whole genome shotgun (WGS) entry which is preliminary data.</text>
</comment>
<dbReference type="Pfam" id="PF00654">
    <property type="entry name" value="Voltage_CLC"/>
    <property type="match status" value="1"/>
</dbReference>
<dbReference type="InterPro" id="IPR001807">
    <property type="entry name" value="ClC"/>
</dbReference>
<dbReference type="Proteomes" id="UP001595807">
    <property type="component" value="Unassembled WGS sequence"/>
</dbReference>
<dbReference type="SUPFAM" id="SSF81340">
    <property type="entry name" value="Clc chloride channel"/>
    <property type="match status" value="1"/>
</dbReference>
<evidence type="ECO:0000256" key="2">
    <source>
        <dbReference type="ARBA" id="ARBA00022692"/>
    </source>
</evidence>
<dbReference type="PRINTS" id="PR00762">
    <property type="entry name" value="CLCHANNEL"/>
</dbReference>
<dbReference type="RefSeq" id="WP_380428152.1">
    <property type="nucleotide sequence ID" value="NZ_JBHRZV010000053.1"/>
</dbReference>
<proteinExistence type="predicted"/>
<keyword evidence="3 5" id="KW-1133">Transmembrane helix</keyword>
<name>A0ABV8CZF6_9STRE</name>
<dbReference type="PANTHER" id="PTHR43427:SF12">
    <property type="entry name" value="CHLORIDE TRANSPORTER"/>
    <property type="match status" value="1"/>
</dbReference>
<feature type="transmembrane region" description="Helical" evidence="5">
    <location>
        <begin position="257"/>
        <end position="275"/>
    </location>
</feature>
<dbReference type="EMBL" id="JBHRZV010000053">
    <property type="protein sequence ID" value="MFC3929065.1"/>
    <property type="molecule type" value="Genomic_DNA"/>
</dbReference>
<evidence type="ECO:0000256" key="4">
    <source>
        <dbReference type="ARBA" id="ARBA00023136"/>
    </source>
</evidence>
<keyword evidence="4 5" id="KW-0472">Membrane</keyword>
<accession>A0ABV8CZF6</accession>
<feature type="transmembrane region" description="Helical" evidence="5">
    <location>
        <begin position="322"/>
        <end position="341"/>
    </location>
</feature>
<evidence type="ECO:0000313" key="7">
    <source>
        <dbReference type="Proteomes" id="UP001595807"/>
    </source>
</evidence>
<keyword evidence="2 5" id="KW-0812">Transmembrane</keyword>
<feature type="transmembrane region" description="Helical" evidence="5">
    <location>
        <begin position="16"/>
        <end position="38"/>
    </location>
</feature>
<organism evidence="6 7">
    <name type="scientific">Streptococcus caprae</name>
    <dbReference type="NCBI Taxonomy" id="1640501"/>
    <lineage>
        <taxon>Bacteria</taxon>
        <taxon>Bacillati</taxon>
        <taxon>Bacillota</taxon>
        <taxon>Bacilli</taxon>
        <taxon>Lactobacillales</taxon>
        <taxon>Streptococcaceae</taxon>
        <taxon>Streptococcus</taxon>
    </lineage>
</organism>
<sequence>MNISLRSEIKQGLKQFVLVSLCSILTGLVVGVITAIFGRGLLWIGAFRSAHFYILIPFLALAGLAIVYAYQHWAGEASKGMGLVFDMGHGRADKIPLRLIPLVTATTWLTHLFGGSAGREGVAVQIGATVGHAMSRFVDFPNKSRLFLVMGMAAGFGGLFQTPFAAVLFALEVLIVGSLQIEALWAATLAGLISSQTSHALGLEKFTFPVTVDLSLDMFTTLKLAGLGICFGLAGHLFAWLLHWGKGRVAVLVPNPYKRIFVGGIALSLLLILLQQGRYSGLGTNLIEASLAGQSIFTYDWLLKIFLTVLTLSLGFQGGEVTPLFAIGASLGAILAVWFGLPVALVAALGYACVFGSATNTFLAPILIGGEVFGYANIPYFFVAMAFAYLVKPKTSIYSGQEKRTVPIIPSCFPKK</sequence>
<feature type="transmembrane region" description="Helical" evidence="5">
    <location>
        <begin position="146"/>
        <end position="171"/>
    </location>
</feature>
<reference evidence="7" key="1">
    <citation type="journal article" date="2019" name="Int. J. Syst. Evol. Microbiol.">
        <title>The Global Catalogue of Microorganisms (GCM) 10K type strain sequencing project: providing services to taxonomists for standard genome sequencing and annotation.</title>
        <authorList>
            <consortium name="The Broad Institute Genomics Platform"/>
            <consortium name="The Broad Institute Genome Sequencing Center for Infectious Disease"/>
            <person name="Wu L."/>
            <person name="Ma J."/>
        </authorList>
    </citation>
    <scope>NUCLEOTIDE SEQUENCE [LARGE SCALE GENOMIC DNA]</scope>
    <source>
        <strain evidence="7">CCUG 67170</strain>
    </source>
</reference>
<keyword evidence="7" id="KW-1185">Reference proteome</keyword>
<dbReference type="InterPro" id="IPR050368">
    <property type="entry name" value="ClC-type_chloride_channel"/>
</dbReference>
<evidence type="ECO:0000313" key="6">
    <source>
        <dbReference type="EMBL" id="MFC3929065.1"/>
    </source>
</evidence>
<dbReference type="InterPro" id="IPR014743">
    <property type="entry name" value="Cl-channel_core"/>
</dbReference>
<protein>
    <submittedName>
        <fullName evidence="6">Chloride channel protein</fullName>
    </submittedName>
</protein>
<dbReference type="Gene3D" id="1.10.3080.10">
    <property type="entry name" value="Clc chloride channel"/>
    <property type="match status" value="1"/>
</dbReference>
<gene>
    <name evidence="6" type="ORF">ACFORF_10940</name>
</gene>
<comment type="subcellular location">
    <subcellularLocation>
        <location evidence="1">Membrane</location>
        <topology evidence="1">Multi-pass membrane protein</topology>
    </subcellularLocation>
</comment>
<feature type="transmembrane region" description="Helical" evidence="5">
    <location>
        <begin position="296"/>
        <end position="316"/>
    </location>
</feature>
<evidence type="ECO:0000256" key="1">
    <source>
        <dbReference type="ARBA" id="ARBA00004141"/>
    </source>
</evidence>
<evidence type="ECO:0000256" key="5">
    <source>
        <dbReference type="SAM" id="Phobius"/>
    </source>
</evidence>
<evidence type="ECO:0000256" key="3">
    <source>
        <dbReference type="ARBA" id="ARBA00022989"/>
    </source>
</evidence>
<feature type="transmembrane region" description="Helical" evidence="5">
    <location>
        <begin position="224"/>
        <end position="245"/>
    </location>
</feature>